<reference evidence="2" key="1">
    <citation type="journal article" date="2020" name="bioRxiv">
        <title>Comparative genomics of Chlamydomonas.</title>
        <authorList>
            <person name="Craig R.J."/>
            <person name="Hasan A.R."/>
            <person name="Ness R.W."/>
            <person name="Keightley P.D."/>
        </authorList>
    </citation>
    <scope>NUCLEOTIDE SEQUENCE</scope>
    <source>
        <strain evidence="2">CCAP 11/70</strain>
    </source>
</reference>
<dbReference type="AlphaFoldDB" id="A0A835YF95"/>
<comment type="caution">
    <text evidence="2">The sequence shown here is derived from an EMBL/GenBank/DDBJ whole genome shotgun (WGS) entry which is preliminary data.</text>
</comment>
<feature type="region of interest" description="Disordered" evidence="1">
    <location>
        <begin position="175"/>
        <end position="201"/>
    </location>
</feature>
<protein>
    <submittedName>
        <fullName evidence="2">Uncharacterized protein</fullName>
    </submittedName>
</protein>
<sequence length="615" mass="62184">MVLAQNGLLLLPAPLGEGRGTVNTTPCRSASDAPQSPASTPDQRFVDLARAAARAVARGEAPAPFCSRRDGRALRRVPPSQRLGEAELAAALLVVMSRRAGVAAEASLRLANQRHTGRTGAGGSKALAPELPAVPERGLLAWLRGRAYLEASREAGHEAAAKQALMDARTAVAYAPGPRPTSSPASCTAASAPPPADGAATGPITAGGWAAAHVLLAEALAAAGEPGEEAVLALLAAWAALPAEEMDQEAAETKAAGVRGGASGPEAPQLWAVLRVEVEAALEAAVERLPGDATEAVEGGGAEGLRALLARRAEAALPEVLRPRPRWSHYEAWMRSRIEAAAPGLPEPVVARLLAATDATDLDLLLQHPLGLLAQAEEYTQVLQLAGPEALAAHTPEPLDWEEMQALAGGGLVGLPLGYDAAQHAQQAQQGPHGPPQAQNAPRLPLAGPGSEVVARECVRLALEQGLAGEPCAGAGAAASGLVLRAGVSGDAPTAMGVRGAVSGGAEGAEGGRVPLRRRALVMAAARVAASPELWPAGWRALRSGREGAGEGGTVLALPGAEGEWAAGGVEGAQPGVLTGPSVVLAEAVSESEATAEVEANEGGVQAPFDLYSLD</sequence>
<keyword evidence="3" id="KW-1185">Reference proteome</keyword>
<feature type="compositionally biased region" description="Low complexity" evidence="1">
    <location>
        <begin position="180"/>
        <end position="201"/>
    </location>
</feature>
<dbReference type="Proteomes" id="UP000612055">
    <property type="component" value="Unassembled WGS sequence"/>
</dbReference>
<feature type="region of interest" description="Disordered" evidence="1">
    <location>
        <begin position="423"/>
        <end position="448"/>
    </location>
</feature>
<dbReference type="EMBL" id="JAEHOE010000001">
    <property type="protein sequence ID" value="KAG2501750.1"/>
    <property type="molecule type" value="Genomic_DNA"/>
</dbReference>
<evidence type="ECO:0000256" key="1">
    <source>
        <dbReference type="SAM" id="MobiDB-lite"/>
    </source>
</evidence>
<organism evidence="2 3">
    <name type="scientific">Edaphochlamys debaryana</name>
    <dbReference type="NCBI Taxonomy" id="47281"/>
    <lineage>
        <taxon>Eukaryota</taxon>
        <taxon>Viridiplantae</taxon>
        <taxon>Chlorophyta</taxon>
        <taxon>core chlorophytes</taxon>
        <taxon>Chlorophyceae</taxon>
        <taxon>CS clade</taxon>
        <taxon>Chlamydomonadales</taxon>
        <taxon>Chlamydomonadales incertae sedis</taxon>
        <taxon>Edaphochlamys</taxon>
    </lineage>
</organism>
<accession>A0A835YF95</accession>
<evidence type="ECO:0000313" key="3">
    <source>
        <dbReference type="Proteomes" id="UP000612055"/>
    </source>
</evidence>
<name>A0A835YF95_9CHLO</name>
<proteinExistence type="predicted"/>
<gene>
    <name evidence="2" type="ORF">HYH03_000250</name>
</gene>
<evidence type="ECO:0000313" key="2">
    <source>
        <dbReference type="EMBL" id="KAG2501750.1"/>
    </source>
</evidence>
<feature type="compositionally biased region" description="Polar residues" evidence="1">
    <location>
        <begin position="21"/>
        <end position="42"/>
    </location>
</feature>
<feature type="region of interest" description="Disordered" evidence="1">
    <location>
        <begin position="19"/>
        <end position="42"/>
    </location>
</feature>
<feature type="compositionally biased region" description="Low complexity" evidence="1">
    <location>
        <begin position="423"/>
        <end position="442"/>
    </location>
</feature>
<dbReference type="OrthoDB" id="552281at2759"/>